<evidence type="ECO:0000256" key="1">
    <source>
        <dbReference type="SAM" id="MobiDB-lite"/>
    </source>
</evidence>
<name>A0A5D3AQI6_9TREE</name>
<comment type="caution">
    <text evidence="3">The sequence shown here is derived from an EMBL/GenBank/DDBJ whole genome shotgun (WGS) entry which is preliminary data.</text>
</comment>
<sequence length="378" mass="41135">MTRPAIAIVTPHNPYSITERTPLTPSLPRGQRPPSENGRAHSIWKYARYATLSIHALLWAATLSISAAVRPHSLAAIIPSALGLAFSMVYSATVIWTRSTDSAANRVVVEVAYHVCHAALLLVIGSITVANSSLCISPSGSLPASSLCVASAVPILAFSHLTLVTCWLALVLYLAFAHSTSSPHDVPRMYLNVWNLLGGEHDYTRTGQVDGVSVEKWWDQIPTVQERRASMCVEEAGSLREPREVRLSTSSWHTADFDYGRRSSGERRWGDSYVGVESRRNSYSPGEQGGEVGYTRIKSWGGQSYTETGSAYRECEEGDISQGARLLVEKSKGHEARVSLVSTSSSSSDETVRQPIEAKQSSGPGISPDWSEASHYTQ</sequence>
<reference evidence="3 4" key="1">
    <citation type="submission" date="2017-05" db="EMBL/GenBank/DDBJ databases">
        <title>The Genome Sequence of Tsuchiyaea wingfieldii DSM 27421.</title>
        <authorList>
            <person name="Cuomo C."/>
            <person name="Passer A."/>
            <person name="Billmyre B."/>
            <person name="Heitman J."/>
        </authorList>
    </citation>
    <scope>NUCLEOTIDE SEQUENCE [LARGE SCALE GENOMIC DNA]</scope>
    <source>
        <strain evidence="3 4">DSM 27421</strain>
    </source>
</reference>
<protein>
    <submittedName>
        <fullName evidence="3">Uncharacterized protein</fullName>
    </submittedName>
</protein>
<feature type="region of interest" description="Disordered" evidence="1">
    <location>
        <begin position="338"/>
        <end position="378"/>
    </location>
</feature>
<feature type="transmembrane region" description="Helical" evidence="2">
    <location>
        <begin position="149"/>
        <end position="176"/>
    </location>
</feature>
<proteinExistence type="predicted"/>
<keyword evidence="2" id="KW-0472">Membrane</keyword>
<feature type="transmembrane region" description="Helical" evidence="2">
    <location>
        <begin position="49"/>
        <end position="69"/>
    </location>
</feature>
<dbReference type="Proteomes" id="UP000322245">
    <property type="component" value="Unassembled WGS sequence"/>
</dbReference>
<evidence type="ECO:0000313" key="4">
    <source>
        <dbReference type="Proteomes" id="UP000322245"/>
    </source>
</evidence>
<keyword evidence="2" id="KW-1133">Transmembrane helix</keyword>
<dbReference type="EMBL" id="NIDF01000170">
    <property type="protein sequence ID" value="TYJ51946.1"/>
    <property type="molecule type" value="Genomic_DNA"/>
</dbReference>
<accession>A0A5D3AQI6</accession>
<gene>
    <name evidence="3" type="ORF">B9479_007460</name>
</gene>
<evidence type="ECO:0000313" key="3">
    <source>
        <dbReference type="EMBL" id="TYJ51946.1"/>
    </source>
</evidence>
<feature type="transmembrane region" description="Helical" evidence="2">
    <location>
        <begin position="107"/>
        <end position="129"/>
    </location>
</feature>
<feature type="region of interest" description="Disordered" evidence="1">
    <location>
        <begin position="16"/>
        <end position="38"/>
    </location>
</feature>
<dbReference type="AlphaFoldDB" id="A0A5D3AQI6"/>
<evidence type="ECO:0000256" key="2">
    <source>
        <dbReference type="SAM" id="Phobius"/>
    </source>
</evidence>
<organism evidence="3 4">
    <name type="scientific">Cryptococcus floricola</name>
    <dbReference type="NCBI Taxonomy" id="2591691"/>
    <lineage>
        <taxon>Eukaryota</taxon>
        <taxon>Fungi</taxon>
        <taxon>Dikarya</taxon>
        <taxon>Basidiomycota</taxon>
        <taxon>Agaricomycotina</taxon>
        <taxon>Tremellomycetes</taxon>
        <taxon>Tremellales</taxon>
        <taxon>Cryptococcaceae</taxon>
        <taxon>Cryptococcus</taxon>
    </lineage>
</organism>
<feature type="transmembrane region" description="Helical" evidence="2">
    <location>
        <begin position="75"/>
        <end position="95"/>
    </location>
</feature>
<feature type="compositionally biased region" description="Low complexity" evidence="1">
    <location>
        <begin position="338"/>
        <end position="348"/>
    </location>
</feature>
<keyword evidence="4" id="KW-1185">Reference proteome</keyword>
<keyword evidence="2" id="KW-0812">Transmembrane</keyword>